<reference evidence="3" key="1">
    <citation type="submission" date="2025-08" db="UniProtKB">
        <authorList>
            <consortium name="RefSeq"/>
        </authorList>
    </citation>
    <scope>IDENTIFICATION</scope>
    <source>
        <tissue evidence="3">Leaf</tissue>
    </source>
</reference>
<gene>
    <name evidence="3" type="primary">LOC125314654</name>
</gene>
<evidence type="ECO:0000313" key="3">
    <source>
        <dbReference type="RefSeq" id="XP_048133459.1"/>
    </source>
</evidence>
<dbReference type="RefSeq" id="XP_048133459.1">
    <property type="nucleotide sequence ID" value="XM_048277502.1"/>
</dbReference>
<evidence type="ECO:0000256" key="1">
    <source>
        <dbReference type="SAM" id="MobiDB-lite"/>
    </source>
</evidence>
<dbReference type="Proteomes" id="UP000827889">
    <property type="component" value="Chromosome 4"/>
</dbReference>
<accession>A0ABM3HA22</accession>
<dbReference type="GeneID" id="125314654"/>
<evidence type="ECO:0000313" key="2">
    <source>
        <dbReference type="Proteomes" id="UP000827889"/>
    </source>
</evidence>
<feature type="region of interest" description="Disordered" evidence="1">
    <location>
        <begin position="157"/>
        <end position="195"/>
    </location>
</feature>
<organism evidence="2 3">
    <name type="scientific">Rhodamnia argentea</name>
    <dbReference type="NCBI Taxonomy" id="178133"/>
    <lineage>
        <taxon>Eukaryota</taxon>
        <taxon>Viridiplantae</taxon>
        <taxon>Streptophyta</taxon>
        <taxon>Embryophyta</taxon>
        <taxon>Tracheophyta</taxon>
        <taxon>Spermatophyta</taxon>
        <taxon>Magnoliopsida</taxon>
        <taxon>eudicotyledons</taxon>
        <taxon>Gunneridae</taxon>
        <taxon>Pentapetalae</taxon>
        <taxon>rosids</taxon>
        <taxon>malvids</taxon>
        <taxon>Myrtales</taxon>
        <taxon>Myrtaceae</taxon>
        <taxon>Myrtoideae</taxon>
        <taxon>Myrteae</taxon>
        <taxon>Australasian group</taxon>
        <taxon>Rhodamnia</taxon>
    </lineage>
</organism>
<keyword evidence="2" id="KW-1185">Reference proteome</keyword>
<name>A0ABM3HA22_9MYRT</name>
<protein>
    <submittedName>
        <fullName evidence="3">Uncharacterized protein LOC125314654</fullName>
    </submittedName>
</protein>
<sequence>MAIYLITLLKTVSGDSREIGRPEFHSGSNGALPLGKVRQQADLHSGRWLTGWLSTVEKLDSREVGDQNWSGQTVSMREGVKEKMELNDAGRSARGYPTEKAYIVNPMHLEREREREKGLRVRRRHENFREARIPAANCALQFWASLPGCDHLRRPQIHQEQPGPAFEGTAPGPRRLPQIRPPTPLNKPISSDPTFDFDRQFTSDAVEIQWDPSSRVISGKTAK</sequence>
<proteinExistence type="predicted"/>